<dbReference type="AlphaFoldDB" id="A0A383DWI0"/>
<feature type="non-terminal residue" evidence="3">
    <location>
        <position position="162"/>
    </location>
</feature>
<accession>A0A383DWI0</accession>
<dbReference type="PROSITE" id="PS01295">
    <property type="entry name" value="ISPD"/>
    <property type="match status" value="1"/>
</dbReference>
<name>A0A383DWI0_9ZZZZ</name>
<dbReference type="SUPFAM" id="SSF53448">
    <property type="entry name" value="Nucleotide-diphospho-sugar transferases"/>
    <property type="match status" value="1"/>
</dbReference>
<evidence type="ECO:0000256" key="1">
    <source>
        <dbReference type="ARBA" id="ARBA00022679"/>
    </source>
</evidence>
<dbReference type="EMBL" id="UINC01220672">
    <property type="protein sequence ID" value="SVE48684.1"/>
    <property type="molecule type" value="Genomic_DNA"/>
</dbReference>
<dbReference type="PANTHER" id="PTHR32125">
    <property type="entry name" value="2-C-METHYL-D-ERYTHRITOL 4-PHOSPHATE CYTIDYLYLTRANSFERASE, CHLOROPLASTIC"/>
    <property type="match status" value="1"/>
</dbReference>
<reference evidence="3" key="1">
    <citation type="submission" date="2018-05" db="EMBL/GenBank/DDBJ databases">
        <authorList>
            <person name="Lanie J.A."/>
            <person name="Ng W.-L."/>
            <person name="Kazmierczak K.M."/>
            <person name="Andrzejewski T.M."/>
            <person name="Davidsen T.M."/>
            <person name="Wayne K.J."/>
            <person name="Tettelin H."/>
            <person name="Glass J.I."/>
            <person name="Rusch D."/>
            <person name="Podicherti R."/>
            <person name="Tsui H.-C.T."/>
            <person name="Winkler M.E."/>
        </authorList>
    </citation>
    <scope>NUCLEOTIDE SEQUENCE</scope>
</reference>
<dbReference type="InterPro" id="IPR050088">
    <property type="entry name" value="IspD/TarI_cytidylyltransf_bact"/>
</dbReference>
<proteinExistence type="predicted"/>
<dbReference type="InterPro" id="IPR018294">
    <property type="entry name" value="ISPD_synthase_CS"/>
</dbReference>
<evidence type="ECO:0000256" key="2">
    <source>
        <dbReference type="ARBA" id="ARBA00022695"/>
    </source>
</evidence>
<dbReference type="InterPro" id="IPR034683">
    <property type="entry name" value="IspD/TarI"/>
</dbReference>
<dbReference type="InterPro" id="IPR029044">
    <property type="entry name" value="Nucleotide-diphossugar_trans"/>
</dbReference>
<protein>
    <recommendedName>
        <fullName evidence="4">2-C-methyl-D-erythritol 4-phosphate cytidylyltransferase</fullName>
    </recommendedName>
</protein>
<keyword evidence="2" id="KW-0548">Nucleotidyltransferase</keyword>
<dbReference type="Pfam" id="PF01128">
    <property type="entry name" value="IspD"/>
    <property type="match status" value="1"/>
</dbReference>
<sequence>MGTPKQFLELAGEPILRRALRPFLEYPGVEAVVVALPPDHAAEPPSWLMESDERIHVVSGGSSRRDSVWVALQLLPSGLDVIVVHDGARPLVSSVVVARCVEVAAGGIGAVAGFPVVDTLKCVDGEGTVTETVDRSQLWHAQTPQAFPGHALIEAYRRAVSE</sequence>
<dbReference type="GO" id="GO:0050518">
    <property type="term" value="F:2-C-methyl-D-erythritol 4-phosphate cytidylyltransferase activity"/>
    <property type="evidence" value="ECO:0007669"/>
    <property type="project" value="TreeGrafter"/>
</dbReference>
<dbReference type="Gene3D" id="3.90.550.10">
    <property type="entry name" value="Spore Coat Polysaccharide Biosynthesis Protein SpsA, Chain A"/>
    <property type="match status" value="1"/>
</dbReference>
<dbReference type="GO" id="GO:0008299">
    <property type="term" value="P:isoprenoid biosynthetic process"/>
    <property type="evidence" value="ECO:0007669"/>
    <property type="project" value="InterPro"/>
</dbReference>
<evidence type="ECO:0000313" key="3">
    <source>
        <dbReference type="EMBL" id="SVE48684.1"/>
    </source>
</evidence>
<organism evidence="3">
    <name type="scientific">marine metagenome</name>
    <dbReference type="NCBI Taxonomy" id="408172"/>
    <lineage>
        <taxon>unclassified sequences</taxon>
        <taxon>metagenomes</taxon>
        <taxon>ecological metagenomes</taxon>
    </lineage>
</organism>
<evidence type="ECO:0008006" key="4">
    <source>
        <dbReference type="Google" id="ProtNLM"/>
    </source>
</evidence>
<keyword evidence="1" id="KW-0808">Transferase</keyword>
<gene>
    <name evidence="3" type="ORF">METZ01_LOCUS501538</name>
</gene>
<dbReference type="PANTHER" id="PTHR32125:SF4">
    <property type="entry name" value="2-C-METHYL-D-ERYTHRITOL 4-PHOSPHATE CYTIDYLYLTRANSFERASE, CHLOROPLASTIC"/>
    <property type="match status" value="1"/>
</dbReference>